<sequence>MAHRTAYRGRTFKILQAGGEACCVQTFQFDCMGGRTRLRFHCRGRRGAPGGSRRMRKVNAKGRNKHEAHIRLHRGVTNSEAWKTLSCEATRLLIFIWERHNGTNNGTIPYSWREAKAALRVGSKKVPAAFRELEERGFLICRSASSFRWKVGAGEGKAREWEITTEPCEGQLAKKLYRDWTEKQNTATTVGAGRNHSGSRSRNNSQRQPPIGNCSGSRLDRFEPSSGNHSGNTYNIPEGVPPFIRPARLQPSLETLQKKGITPDVALAQLVERAQAAA</sequence>
<feature type="compositionally biased region" description="Polar residues" evidence="1">
    <location>
        <begin position="225"/>
        <end position="235"/>
    </location>
</feature>
<reference evidence="2" key="1">
    <citation type="journal article" date="2008" name="ISME J.">
        <title>Genomic patterns of recombination, clonal divergence and environment in marine microbial populations.</title>
        <authorList>
            <person name="Konstantinidis K.T."/>
            <person name="Delong E.F."/>
        </authorList>
    </citation>
    <scope>NUCLEOTIDE SEQUENCE</scope>
</reference>
<feature type="region of interest" description="Disordered" evidence="1">
    <location>
        <begin position="186"/>
        <end position="245"/>
    </location>
</feature>
<dbReference type="EMBL" id="EU016566">
    <property type="protein sequence ID" value="ABZ06095.1"/>
    <property type="molecule type" value="Genomic_DNA"/>
</dbReference>
<proteinExistence type="predicted"/>
<name>B3T0I6_9ZZZZ</name>
<dbReference type="AlphaFoldDB" id="B3T0I6"/>
<evidence type="ECO:0000256" key="1">
    <source>
        <dbReference type="SAM" id="MobiDB-lite"/>
    </source>
</evidence>
<protein>
    <submittedName>
        <fullName evidence="2">Uncharacterized protein</fullName>
    </submittedName>
</protein>
<evidence type="ECO:0000313" key="2">
    <source>
        <dbReference type="EMBL" id="ABZ06095.1"/>
    </source>
</evidence>
<accession>B3T0I6</accession>
<gene>
    <name evidence="2" type="ORF">ALOHA_HF4000005I08ctg1g22</name>
</gene>
<feature type="compositionally biased region" description="Low complexity" evidence="1">
    <location>
        <begin position="193"/>
        <end position="208"/>
    </location>
</feature>
<feature type="compositionally biased region" description="Basic residues" evidence="1">
    <location>
        <begin position="53"/>
        <end position="64"/>
    </location>
</feature>
<organism evidence="2">
    <name type="scientific">uncultured marine microorganism HF4000_005I08</name>
    <dbReference type="NCBI Taxonomy" id="455507"/>
    <lineage>
        <taxon>unclassified sequences</taxon>
        <taxon>environmental samples</taxon>
    </lineage>
</organism>
<feature type="region of interest" description="Disordered" evidence="1">
    <location>
        <begin position="45"/>
        <end position="65"/>
    </location>
</feature>